<dbReference type="PANTHER" id="PTHR11895">
    <property type="entry name" value="TRANSAMIDASE"/>
    <property type="match status" value="1"/>
</dbReference>
<comment type="caution">
    <text evidence="2">The sequence shown here is derived from an EMBL/GenBank/DDBJ whole genome shotgun (WGS) entry which is preliminary data.</text>
</comment>
<reference evidence="2" key="1">
    <citation type="submission" date="2022-07" db="EMBL/GenBank/DDBJ databases">
        <title>Pseudosulfitobacter sp. strain AP-MA-4, whole genome sequence.</title>
        <authorList>
            <person name="Jiang Y."/>
        </authorList>
    </citation>
    <scope>NUCLEOTIDE SEQUENCE</scope>
    <source>
        <strain evidence="2">AP-MA-4</strain>
    </source>
</reference>
<dbReference type="InterPro" id="IPR036928">
    <property type="entry name" value="AS_sf"/>
</dbReference>
<name>A0ABT1Z419_9RHOB</name>
<dbReference type="Gene3D" id="3.90.1300.10">
    <property type="entry name" value="Amidase signature (AS) domain"/>
    <property type="match status" value="1"/>
</dbReference>
<dbReference type="PANTHER" id="PTHR11895:SF176">
    <property type="entry name" value="AMIDASE AMID-RELATED"/>
    <property type="match status" value="1"/>
</dbReference>
<dbReference type="Pfam" id="PF01425">
    <property type="entry name" value="Amidase"/>
    <property type="match status" value="2"/>
</dbReference>
<dbReference type="EMBL" id="JANKJG010000012">
    <property type="protein sequence ID" value="MCR8827883.1"/>
    <property type="molecule type" value="Genomic_DNA"/>
</dbReference>
<dbReference type="InterPro" id="IPR023631">
    <property type="entry name" value="Amidase_dom"/>
</dbReference>
<evidence type="ECO:0000313" key="2">
    <source>
        <dbReference type="EMBL" id="MCR8827883.1"/>
    </source>
</evidence>
<evidence type="ECO:0000259" key="1">
    <source>
        <dbReference type="Pfam" id="PF01425"/>
    </source>
</evidence>
<evidence type="ECO:0000313" key="3">
    <source>
        <dbReference type="Proteomes" id="UP001165396"/>
    </source>
</evidence>
<protein>
    <submittedName>
        <fullName evidence="2">Amidase family protein</fullName>
    </submittedName>
</protein>
<gene>
    <name evidence="2" type="ORF">NTA49_15180</name>
</gene>
<dbReference type="Proteomes" id="UP001165396">
    <property type="component" value="Unassembled WGS sequence"/>
</dbReference>
<feature type="domain" description="Amidase" evidence="1">
    <location>
        <begin position="6"/>
        <end position="211"/>
    </location>
</feature>
<sequence length="397" mass="41283">MAVTGERARREAGRLAPASQQGALYGATVSWKDMIAVAGVVTTAGSKTRLNTSAAPEDAEVVRRATAAGLITIGTTNLSEFAFSGIGQNPHFGTPLIAGRVPGGSSSGAAASVARGVVRLAVGTDTAGSCRVPAAFHGLFGFRPTRGRYPMTGVLPLAPNYDTVGLITGTAHDLLDLDAVLSGEADEPDTTPQIWLDQCATAQTTSEVADTVRNAVEAARSQAFSTAHKPRSLLSDAKDLIAQHGWPGGADAAARYHDLIQSKAFALVDPLVAARLQRAARLSPDAMAKLRTSAVDLRGLWPAPDVIIALPTVPFGAPLAEPLLSDPEPYEHINQQALSLTMPASLLDLPAVTLPVGQTAAGQWIGLQLVGAHHCDRALLMAACKLERSLDLKGHCP</sequence>
<keyword evidence="3" id="KW-1185">Reference proteome</keyword>
<accession>A0ABT1Z419</accession>
<feature type="domain" description="Amidase" evidence="1">
    <location>
        <begin position="286"/>
        <end position="380"/>
    </location>
</feature>
<organism evidence="2 3">
    <name type="scientific">Pseudosulfitobacter koreensis</name>
    <dbReference type="NCBI Taxonomy" id="2968472"/>
    <lineage>
        <taxon>Bacteria</taxon>
        <taxon>Pseudomonadati</taxon>
        <taxon>Pseudomonadota</taxon>
        <taxon>Alphaproteobacteria</taxon>
        <taxon>Rhodobacterales</taxon>
        <taxon>Roseobacteraceae</taxon>
        <taxon>Pseudosulfitobacter</taxon>
    </lineage>
</organism>
<dbReference type="SUPFAM" id="SSF75304">
    <property type="entry name" value="Amidase signature (AS) enzymes"/>
    <property type="match status" value="1"/>
</dbReference>
<proteinExistence type="predicted"/>
<dbReference type="InterPro" id="IPR000120">
    <property type="entry name" value="Amidase"/>
</dbReference>